<dbReference type="EMBL" id="FQUC01000007">
    <property type="protein sequence ID" value="SHF54027.1"/>
    <property type="molecule type" value="Genomic_DNA"/>
</dbReference>
<dbReference type="InterPro" id="IPR051675">
    <property type="entry name" value="Endo/Exo/Phosphatase_dom_1"/>
</dbReference>
<dbReference type="GO" id="GO:0015628">
    <property type="term" value="P:protein secretion by the type II secretion system"/>
    <property type="evidence" value="ECO:0007669"/>
    <property type="project" value="TreeGrafter"/>
</dbReference>
<dbReference type="InterPro" id="IPR010994">
    <property type="entry name" value="RuvA_2-like"/>
</dbReference>
<gene>
    <name evidence="2" type="ORF">SAMN05444362_107168</name>
</gene>
<name>A0A1M5CHF2_9BACT</name>
<organism evidence="2 3">
    <name type="scientific">Dysgonomonas macrotermitis</name>
    <dbReference type="NCBI Taxonomy" id="1346286"/>
    <lineage>
        <taxon>Bacteria</taxon>
        <taxon>Pseudomonadati</taxon>
        <taxon>Bacteroidota</taxon>
        <taxon>Bacteroidia</taxon>
        <taxon>Bacteroidales</taxon>
        <taxon>Dysgonomonadaceae</taxon>
        <taxon>Dysgonomonas</taxon>
    </lineage>
</organism>
<dbReference type="GO" id="GO:0015627">
    <property type="term" value="C:type II protein secretion system complex"/>
    <property type="evidence" value="ECO:0007669"/>
    <property type="project" value="TreeGrafter"/>
</dbReference>
<dbReference type="STRING" id="1346286.SAMN05444362_107168"/>
<dbReference type="PANTHER" id="PTHR21180:SF32">
    <property type="entry name" value="ENDONUCLEASE_EXONUCLEASE_PHOSPHATASE FAMILY DOMAIN-CONTAINING PROTEIN 1"/>
    <property type="match status" value="1"/>
</dbReference>
<keyword evidence="1" id="KW-0812">Transmembrane</keyword>
<dbReference type="RefSeq" id="WP_062183900.1">
    <property type="nucleotide sequence ID" value="NZ_BBXL01000023.1"/>
</dbReference>
<reference evidence="3" key="1">
    <citation type="submission" date="2016-11" db="EMBL/GenBank/DDBJ databases">
        <authorList>
            <person name="Varghese N."/>
            <person name="Submissions S."/>
        </authorList>
    </citation>
    <scope>NUCLEOTIDE SEQUENCE [LARGE SCALE GENOMIC DNA]</scope>
    <source>
        <strain evidence="3">DSM 27370</strain>
    </source>
</reference>
<dbReference type="SUPFAM" id="SSF47781">
    <property type="entry name" value="RuvA domain 2-like"/>
    <property type="match status" value="1"/>
</dbReference>
<protein>
    <submittedName>
        <fullName evidence="2">Competence protein ComEA helix-hairpin-helix repeat region</fullName>
    </submittedName>
</protein>
<evidence type="ECO:0000313" key="2">
    <source>
        <dbReference type="EMBL" id="SHF54027.1"/>
    </source>
</evidence>
<sequence>MFKWKDFFYFSKGDKIGIILLLILIAVSGIFYVALHKFVPPDDSYIVETEQIEKDFVQFEQQLEVIPAITDDENEEDAAPIKTKTPKAKLTKLQDGQTIDINAVSAKTLTRIPGIGDTFAERIIEYRNALGGFVQLEQLREIKGITMNKYSQILPYIVLKKKHKMFNINASELSHPYLNEEQVKAIKTIHSLDELTNNEHFTIKDVERLRPYLDLK</sequence>
<dbReference type="OrthoDB" id="981124at2"/>
<keyword evidence="1" id="KW-0472">Membrane</keyword>
<dbReference type="Gene3D" id="1.10.150.320">
    <property type="entry name" value="Photosystem II 12 kDa extrinsic protein"/>
    <property type="match status" value="1"/>
</dbReference>
<dbReference type="AlphaFoldDB" id="A0A1M5CHF2"/>
<evidence type="ECO:0000313" key="3">
    <source>
        <dbReference type="Proteomes" id="UP000184480"/>
    </source>
</evidence>
<accession>A0A1M5CHF2</accession>
<dbReference type="PANTHER" id="PTHR21180">
    <property type="entry name" value="ENDONUCLEASE/EXONUCLEASE/PHOSPHATASE FAMILY DOMAIN-CONTAINING PROTEIN 1"/>
    <property type="match status" value="1"/>
</dbReference>
<evidence type="ECO:0000256" key="1">
    <source>
        <dbReference type="SAM" id="Phobius"/>
    </source>
</evidence>
<dbReference type="Pfam" id="PF12836">
    <property type="entry name" value="HHH_3"/>
    <property type="match status" value="1"/>
</dbReference>
<dbReference type="Proteomes" id="UP000184480">
    <property type="component" value="Unassembled WGS sequence"/>
</dbReference>
<keyword evidence="3" id="KW-1185">Reference proteome</keyword>
<proteinExistence type="predicted"/>
<keyword evidence="1" id="KW-1133">Transmembrane helix</keyword>
<feature type="transmembrane region" description="Helical" evidence="1">
    <location>
        <begin position="16"/>
        <end position="35"/>
    </location>
</feature>